<protein>
    <recommendedName>
        <fullName evidence="5">DUF4400 domain-containing protein</fullName>
    </recommendedName>
</protein>
<feature type="region of interest" description="Disordered" evidence="1">
    <location>
        <begin position="1"/>
        <end position="20"/>
    </location>
</feature>
<keyword evidence="2" id="KW-0472">Membrane</keyword>
<feature type="compositionally biased region" description="Basic and acidic residues" evidence="1">
    <location>
        <begin position="1"/>
        <end position="11"/>
    </location>
</feature>
<evidence type="ECO:0008006" key="5">
    <source>
        <dbReference type="Google" id="ProtNLM"/>
    </source>
</evidence>
<evidence type="ECO:0000256" key="2">
    <source>
        <dbReference type="SAM" id="Phobius"/>
    </source>
</evidence>
<proteinExistence type="predicted"/>
<organism evidence="3 4">
    <name type="scientific">Haliea salexigens</name>
    <dbReference type="NCBI Taxonomy" id="287487"/>
    <lineage>
        <taxon>Bacteria</taxon>
        <taxon>Pseudomonadati</taxon>
        <taxon>Pseudomonadota</taxon>
        <taxon>Gammaproteobacteria</taxon>
        <taxon>Cellvibrionales</taxon>
        <taxon>Halieaceae</taxon>
        <taxon>Haliea</taxon>
    </lineage>
</organism>
<keyword evidence="2" id="KW-1133">Transmembrane helix</keyword>
<dbReference type="Proteomes" id="UP000259273">
    <property type="component" value="Unassembled WGS sequence"/>
</dbReference>
<feature type="transmembrane region" description="Helical" evidence="2">
    <location>
        <begin position="198"/>
        <end position="215"/>
    </location>
</feature>
<dbReference type="STRING" id="1121937.GCA_000423125_03573"/>
<name>A0A3C1KSE2_9GAMM</name>
<dbReference type="Pfam" id="PF14348">
    <property type="entry name" value="DtrJ-like"/>
    <property type="match status" value="1"/>
</dbReference>
<feature type="transmembrane region" description="Helical" evidence="2">
    <location>
        <begin position="101"/>
        <end position="119"/>
    </location>
</feature>
<gene>
    <name evidence="3" type="ORF">DCP75_16340</name>
</gene>
<dbReference type="AlphaFoldDB" id="A0A3C1KSE2"/>
<comment type="caution">
    <text evidence="3">The sequence shown here is derived from an EMBL/GenBank/DDBJ whole genome shotgun (WGS) entry which is preliminary data.</text>
</comment>
<evidence type="ECO:0000313" key="3">
    <source>
        <dbReference type="EMBL" id="HAN29254.1"/>
    </source>
</evidence>
<evidence type="ECO:0000256" key="1">
    <source>
        <dbReference type="SAM" id="MobiDB-lite"/>
    </source>
</evidence>
<keyword evidence="2" id="KW-0812">Transmembrane</keyword>
<evidence type="ECO:0000313" key="4">
    <source>
        <dbReference type="Proteomes" id="UP000259273"/>
    </source>
</evidence>
<dbReference type="EMBL" id="DMND01000219">
    <property type="protein sequence ID" value="HAN29254.1"/>
    <property type="molecule type" value="Genomic_DNA"/>
</dbReference>
<sequence>MSRESAARPAREQTPSRPARRGPISLSLALISALVGAALTAGLLSVLLEWAGIALGWWPGSHSRDLLLTERGYIEAIDDYPLSPLRPTQITALAWGRVDEGLALVGLGASAGVYVVAAINTVKLLVLRSVIVLLALPGYALAIVAGLFEGLVARDIRKFTGGHESAYVFHKAKRWVLPSVMLTVTLYLMLPWSIPPALLFAPTMCLTGAMTYIAASRFKKFV</sequence>
<feature type="transmembrane region" description="Helical" evidence="2">
    <location>
        <begin position="24"/>
        <end position="48"/>
    </location>
</feature>
<dbReference type="InterPro" id="IPR022266">
    <property type="entry name" value="DtrJ-like"/>
</dbReference>
<reference evidence="3 4" key="1">
    <citation type="journal article" date="2018" name="Nat. Biotechnol.">
        <title>A standardized bacterial taxonomy based on genome phylogeny substantially revises the tree of life.</title>
        <authorList>
            <person name="Parks D.H."/>
            <person name="Chuvochina M."/>
            <person name="Waite D.W."/>
            <person name="Rinke C."/>
            <person name="Skarshewski A."/>
            <person name="Chaumeil P.A."/>
            <person name="Hugenholtz P."/>
        </authorList>
    </citation>
    <scope>NUCLEOTIDE SEQUENCE [LARGE SCALE GENOMIC DNA]</scope>
    <source>
        <strain evidence="3">UBA9158</strain>
    </source>
</reference>
<accession>A0A3C1KSE2</accession>
<feature type="transmembrane region" description="Helical" evidence="2">
    <location>
        <begin position="125"/>
        <end position="148"/>
    </location>
</feature>